<dbReference type="Proteomes" id="UP001594288">
    <property type="component" value="Unassembled WGS sequence"/>
</dbReference>
<accession>A0ABV6YQJ9</accession>
<sequence>VLAGNHHRIPVEGFTKHKAWLAEAGGLDAFLKRVHDEAVADLERHLKEGKVWYEQVITPEIVDFVRGNQEVLSAVRDGEYLYKTKFPYAPGEWLKEEDPIKRRYFGCHCPLAREAIIRGEPDIPLDWCYCSGGYGKLMFDVVFEEATEVEVLESVLAGDDRCRFRIKIPPAFLS</sequence>
<dbReference type="EMBL" id="JBHPEI010000117">
    <property type="protein sequence ID" value="MFC1800323.1"/>
    <property type="molecule type" value="Genomic_DNA"/>
</dbReference>
<comment type="caution">
    <text evidence="1">The sequence shown here is derived from an EMBL/GenBank/DDBJ whole genome shotgun (WGS) entry which is preliminary data.</text>
</comment>
<evidence type="ECO:0000313" key="1">
    <source>
        <dbReference type="EMBL" id="MFC1800323.1"/>
    </source>
</evidence>
<keyword evidence="2" id="KW-1185">Reference proteome</keyword>
<reference evidence="1 2" key="1">
    <citation type="submission" date="2024-09" db="EMBL/GenBank/DDBJ databases">
        <authorList>
            <person name="D'Angelo T."/>
        </authorList>
    </citation>
    <scope>NUCLEOTIDE SEQUENCE [LARGE SCALE GENOMIC DNA]</scope>
    <source>
        <strain evidence="1">SAG AM-311-F02</strain>
    </source>
</reference>
<protein>
    <submittedName>
        <fullName evidence="1">DUF6144 family protein</fullName>
    </submittedName>
</protein>
<name>A0ABV6YQJ9_UNCEI</name>
<evidence type="ECO:0000313" key="2">
    <source>
        <dbReference type="Proteomes" id="UP001594288"/>
    </source>
</evidence>
<organism evidence="1 2">
    <name type="scientific">Eiseniibacteriota bacterium</name>
    <dbReference type="NCBI Taxonomy" id="2212470"/>
    <lineage>
        <taxon>Bacteria</taxon>
        <taxon>Candidatus Eiseniibacteriota</taxon>
    </lineage>
</organism>
<proteinExistence type="predicted"/>
<dbReference type="Pfam" id="PF19641">
    <property type="entry name" value="DUF6144"/>
    <property type="match status" value="1"/>
</dbReference>
<gene>
    <name evidence="1" type="ORF">ACFL2Z_05415</name>
</gene>
<dbReference type="InterPro" id="IPR046142">
    <property type="entry name" value="DUF6144"/>
</dbReference>
<feature type="non-terminal residue" evidence="1">
    <location>
        <position position="1"/>
    </location>
</feature>